<dbReference type="EMBL" id="CP046522">
    <property type="protein sequence ID" value="QGU93946.1"/>
    <property type="molecule type" value="Genomic_DNA"/>
</dbReference>
<sequence>MKALEISNLSFRYRDSDRRIIDDLSFSMDKNEFVTIIAPSGTGKTTLFRLILGLLKPIEGSIHIGSDANKNIIGYMPQKDSLMPWRNILDNTSVGLELNGYSRKEARRIAATYFEDFGLKGTEKSYPHELSGGMRQRASFLRAIVNKPALLLLDEPFSSLDALTRRKMQAWLLELCQKEKNTVFMITHDIDEALLLSDRILICTELPYKRLKSIDVNIKRPRTYETTLSSEFIEIKRSILNILDVLEKKGGDRG</sequence>
<dbReference type="CDD" id="cd03293">
    <property type="entry name" value="ABC_NrtD_SsuB_transporters"/>
    <property type="match status" value="1"/>
</dbReference>
<feature type="domain" description="ABC transporter" evidence="4">
    <location>
        <begin position="4"/>
        <end position="230"/>
    </location>
</feature>
<dbReference type="PROSITE" id="PS00211">
    <property type="entry name" value="ABC_TRANSPORTER_1"/>
    <property type="match status" value="1"/>
</dbReference>
<organism evidence="5 6">
    <name type="scientific">Clostridium bovifaecis</name>
    <dbReference type="NCBI Taxonomy" id="2184719"/>
    <lineage>
        <taxon>Bacteria</taxon>
        <taxon>Bacillati</taxon>
        <taxon>Bacillota</taxon>
        <taxon>Clostridia</taxon>
        <taxon>Eubacteriales</taxon>
        <taxon>Clostridiaceae</taxon>
        <taxon>Clostridium</taxon>
    </lineage>
</organism>
<dbReference type="Gene3D" id="3.40.50.300">
    <property type="entry name" value="P-loop containing nucleotide triphosphate hydrolases"/>
    <property type="match status" value="1"/>
</dbReference>
<dbReference type="PROSITE" id="PS50893">
    <property type="entry name" value="ABC_TRANSPORTER_2"/>
    <property type="match status" value="1"/>
</dbReference>
<keyword evidence="2" id="KW-0547">Nucleotide-binding</keyword>
<accession>A0A6I6ET43</accession>
<dbReference type="PANTHER" id="PTHR42788:SF2">
    <property type="entry name" value="ABC TRANSPORTER ATP-BINDING PROTEIN"/>
    <property type="match status" value="1"/>
</dbReference>
<evidence type="ECO:0000313" key="6">
    <source>
        <dbReference type="Proteomes" id="UP000422764"/>
    </source>
</evidence>
<proteinExistence type="predicted"/>
<dbReference type="InterPro" id="IPR027417">
    <property type="entry name" value="P-loop_NTPase"/>
</dbReference>
<evidence type="ECO:0000256" key="2">
    <source>
        <dbReference type="ARBA" id="ARBA00022741"/>
    </source>
</evidence>
<keyword evidence="3 5" id="KW-0067">ATP-binding</keyword>
<dbReference type="InterPro" id="IPR017871">
    <property type="entry name" value="ABC_transporter-like_CS"/>
</dbReference>
<keyword evidence="6" id="KW-1185">Reference proteome</keyword>
<dbReference type="SUPFAM" id="SSF52540">
    <property type="entry name" value="P-loop containing nucleoside triphosphate hydrolases"/>
    <property type="match status" value="1"/>
</dbReference>
<keyword evidence="1" id="KW-0813">Transport</keyword>
<dbReference type="GO" id="GO:0016887">
    <property type="term" value="F:ATP hydrolysis activity"/>
    <property type="evidence" value="ECO:0007669"/>
    <property type="project" value="InterPro"/>
</dbReference>
<dbReference type="InterPro" id="IPR050166">
    <property type="entry name" value="ABC_transporter_ATP-bind"/>
</dbReference>
<dbReference type="InterPro" id="IPR003439">
    <property type="entry name" value="ABC_transporter-like_ATP-bd"/>
</dbReference>
<evidence type="ECO:0000256" key="1">
    <source>
        <dbReference type="ARBA" id="ARBA00022448"/>
    </source>
</evidence>
<protein>
    <submittedName>
        <fullName evidence="5">ATP-binding cassette domain-containing protein</fullName>
    </submittedName>
</protein>
<dbReference type="InterPro" id="IPR003593">
    <property type="entry name" value="AAA+_ATPase"/>
</dbReference>
<gene>
    <name evidence="5" type="ORF">GOM49_01285</name>
</gene>
<evidence type="ECO:0000256" key="3">
    <source>
        <dbReference type="ARBA" id="ARBA00022840"/>
    </source>
</evidence>
<dbReference type="GO" id="GO:0005524">
    <property type="term" value="F:ATP binding"/>
    <property type="evidence" value="ECO:0007669"/>
    <property type="project" value="UniProtKB-KW"/>
</dbReference>
<evidence type="ECO:0000313" key="5">
    <source>
        <dbReference type="EMBL" id="QGU93946.1"/>
    </source>
</evidence>
<reference evidence="5 6" key="1">
    <citation type="submission" date="2019-12" db="EMBL/GenBank/DDBJ databases">
        <title>Genome sequenceing of Clostridium bovifaecis.</title>
        <authorList>
            <person name="Yao Y."/>
        </authorList>
    </citation>
    <scope>NUCLEOTIDE SEQUENCE [LARGE SCALE GENOMIC DNA]</scope>
    <source>
        <strain evidence="5 6">BXX</strain>
    </source>
</reference>
<dbReference type="SMART" id="SM00382">
    <property type="entry name" value="AAA"/>
    <property type="match status" value="1"/>
</dbReference>
<name>A0A6I6ET43_9CLOT</name>
<dbReference type="Pfam" id="PF00005">
    <property type="entry name" value="ABC_tran"/>
    <property type="match status" value="1"/>
</dbReference>
<evidence type="ECO:0000259" key="4">
    <source>
        <dbReference type="PROSITE" id="PS50893"/>
    </source>
</evidence>
<dbReference type="PANTHER" id="PTHR42788">
    <property type="entry name" value="TAURINE IMPORT ATP-BINDING PROTEIN-RELATED"/>
    <property type="match status" value="1"/>
</dbReference>
<dbReference type="Proteomes" id="UP000422764">
    <property type="component" value="Chromosome"/>
</dbReference>
<dbReference type="AlphaFoldDB" id="A0A6I6ET43"/>